<protein>
    <submittedName>
        <fullName evidence="1">Uncharacterized protein</fullName>
    </submittedName>
</protein>
<evidence type="ECO:0000313" key="1">
    <source>
        <dbReference type="EMBL" id="JAH11049.1"/>
    </source>
</evidence>
<proteinExistence type="predicted"/>
<dbReference type="AlphaFoldDB" id="A0A0E9Q2S7"/>
<dbReference type="EMBL" id="GBXM01097528">
    <property type="protein sequence ID" value="JAH11049.1"/>
    <property type="molecule type" value="Transcribed_RNA"/>
</dbReference>
<organism evidence="1">
    <name type="scientific">Anguilla anguilla</name>
    <name type="common">European freshwater eel</name>
    <name type="synonym">Muraena anguilla</name>
    <dbReference type="NCBI Taxonomy" id="7936"/>
    <lineage>
        <taxon>Eukaryota</taxon>
        <taxon>Metazoa</taxon>
        <taxon>Chordata</taxon>
        <taxon>Craniata</taxon>
        <taxon>Vertebrata</taxon>
        <taxon>Euteleostomi</taxon>
        <taxon>Actinopterygii</taxon>
        <taxon>Neopterygii</taxon>
        <taxon>Teleostei</taxon>
        <taxon>Anguilliformes</taxon>
        <taxon>Anguillidae</taxon>
        <taxon>Anguilla</taxon>
    </lineage>
</organism>
<accession>A0A0E9Q2S7</accession>
<sequence>MCYVSPPQDSVMISEPPCCTLVAGVAL</sequence>
<reference evidence="1" key="2">
    <citation type="journal article" date="2015" name="Fish Shellfish Immunol.">
        <title>Early steps in the European eel (Anguilla anguilla)-Vibrio vulnificus interaction in the gills: Role of the RtxA13 toxin.</title>
        <authorList>
            <person name="Callol A."/>
            <person name="Pajuelo D."/>
            <person name="Ebbesson L."/>
            <person name="Teles M."/>
            <person name="MacKenzie S."/>
            <person name="Amaro C."/>
        </authorList>
    </citation>
    <scope>NUCLEOTIDE SEQUENCE</scope>
</reference>
<reference evidence="1" key="1">
    <citation type="submission" date="2014-11" db="EMBL/GenBank/DDBJ databases">
        <authorList>
            <person name="Amaro Gonzalez C."/>
        </authorList>
    </citation>
    <scope>NUCLEOTIDE SEQUENCE</scope>
</reference>
<name>A0A0E9Q2S7_ANGAN</name>